<keyword evidence="3" id="KW-1185">Reference proteome</keyword>
<dbReference type="EMBL" id="JAQQWI010000010">
    <property type="protein sequence ID" value="KAK8018049.1"/>
    <property type="molecule type" value="Genomic_DNA"/>
</dbReference>
<proteinExistence type="predicted"/>
<sequence length="62" mass="6503">MQNEGTTVRGRVPTTASSTVSNPTKYVSMAQEAPDFDVRGGHVDLVPGEAAAARLLDSALCR</sequence>
<gene>
    <name evidence="2" type="ORF">PG991_007239</name>
</gene>
<reference evidence="2 3" key="1">
    <citation type="submission" date="2023-01" db="EMBL/GenBank/DDBJ databases">
        <title>Analysis of 21 Apiospora genomes using comparative genomics revels a genus with tremendous synthesis potential of carbohydrate active enzymes and secondary metabolites.</title>
        <authorList>
            <person name="Sorensen T."/>
        </authorList>
    </citation>
    <scope>NUCLEOTIDE SEQUENCE [LARGE SCALE GENOMIC DNA]</scope>
    <source>
        <strain evidence="2 3">CBS 20057</strain>
    </source>
</reference>
<comment type="caution">
    <text evidence="2">The sequence shown here is derived from an EMBL/GenBank/DDBJ whole genome shotgun (WGS) entry which is preliminary data.</text>
</comment>
<evidence type="ECO:0000313" key="2">
    <source>
        <dbReference type="EMBL" id="KAK8018049.1"/>
    </source>
</evidence>
<name>A0ABR1RU28_9PEZI</name>
<dbReference type="Proteomes" id="UP001396898">
    <property type="component" value="Unassembled WGS sequence"/>
</dbReference>
<evidence type="ECO:0000256" key="1">
    <source>
        <dbReference type="SAM" id="MobiDB-lite"/>
    </source>
</evidence>
<protein>
    <submittedName>
        <fullName evidence="2">Uncharacterized protein</fullName>
    </submittedName>
</protein>
<feature type="region of interest" description="Disordered" evidence="1">
    <location>
        <begin position="1"/>
        <end position="22"/>
    </location>
</feature>
<accession>A0ABR1RU28</accession>
<evidence type="ECO:0000313" key="3">
    <source>
        <dbReference type="Proteomes" id="UP001396898"/>
    </source>
</evidence>
<organism evidence="2 3">
    <name type="scientific">Apiospora marii</name>
    <dbReference type="NCBI Taxonomy" id="335849"/>
    <lineage>
        <taxon>Eukaryota</taxon>
        <taxon>Fungi</taxon>
        <taxon>Dikarya</taxon>
        <taxon>Ascomycota</taxon>
        <taxon>Pezizomycotina</taxon>
        <taxon>Sordariomycetes</taxon>
        <taxon>Xylariomycetidae</taxon>
        <taxon>Amphisphaeriales</taxon>
        <taxon>Apiosporaceae</taxon>
        <taxon>Apiospora</taxon>
    </lineage>
</organism>